<sequence>MYGCFNWPNCATYGKIRVDDDLYDLRSVEAEFPAIVIDNTVTPQDALPCKSQVSTPVNDEIDFKISFDESDDDMIKDYKDKKKQKRSKTDKERIDKNNDEETSQRSKPESARHPPETEVTKDKVLPSTQDIQPPVIQKSQDPVKPVSSPISPEPSSAQVDNSPPSKESSKETKLPYPSRVEREKKGENDKMPKYPKDIVKIKLLSKPKEKRIKQRDSLSNPRESKIERNVDFPSCENFSKVLRTFSNPLFEKQDDFPSGNDESILKEEVHKETFKSYLNLLFENDEEIISNEASKQISPKVDVKTIMSFFAPIGNFARKWATSEFVKDNEEINQEVFKSDNKNDLGIHDDKEEEIAFLDGLLEDENFFETNDKKVEFLERKTKEDFETKVEIKSKKELQVFHPDIEILNHMNKPSYFGVIYVLMRIYLVDNDISHGHSWERYLNPG</sequence>
<feature type="compositionally biased region" description="Basic and acidic residues" evidence="1">
    <location>
        <begin position="167"/>
        <end position="196"/>
    </location>
</feature>
<protein>
    <submittedName>
        <fullName evidence="2">Uncharacterized protein</fullName>
    </submittedName>
</protein>
<organism evidence="2 3">
    <name type="scientific">Tanacetum coccineum</name>
    <dbReference type="NCBI Taxonomy" id="301880"/>
    <lineage>
        <taxon>Eukaryota</taxon>
        <taxon>Viridiplantae</taxon>
        <taxon>Streptophyta</taxon>
        <taxon>Embryophyta</taxon>
        <taxon>Tracheophyta</taxon>
        <taxon>Spermatophyta</taxon>
        <taxon>Magnoliopsida</taxon>
        <taxon>eudicotyledons</taxon>
        <taxon>Gunneridae</taxon>
        <taxon>Pentapetalae</taxon>
        <taxon>asterids</taxon>
        <taxon>campanulids</taxon>
        <taxon>Asterales</taxon>
        <taxon>Asteraceae</taxon>
        <taxon>Asteroideae</taxon>
        <taxon>Anthemideae</taxon>
        <taxon>Anthemidinae</taxon>
        <taxon>Tanacetum</taxon>
    </lineage>
</organism>
<accession>A0ABQ5I3C1</accession>
<gene>
    <name evidence="2" type="ORF">Tco_1090132</name>
</gene>
<feature type="compositionally biased region" description="Basic and acidic residues" evidence="1">
    <location>
        <begin position="87"/>
        <end position="124"/>
    </location>
</feature>
<feature type="region of interest" description="Disordered" evidence="1">
    <location>
        <begin position="76"/>
        <end position="196"/>
    </location>
</feature>
<feature type="compositionally biased region" description="Low complexity" evidence="1">
    <location>
        <begin position="142"/>
        <end position="166"/>
    </location>
</feature>
<reference evidence="2" key="1">
    <citation type="journal article" date="2022" name="Int. J. Mol. Sci.">
        <title>Draft Genome of Tanacetum Coccineum: Genomic Comparison of Closely Related Tanacetum-Family Plants.</title>
        <authorList>
            <person name="Yamashiro T."/>
            <person name="Shiraishi A."/>
            <person name="Nakayama K."/>
            <person name="Satake H."/>
        </authorList>
    </citation>
    <scope>NUCLEOTIDE SEQUENCE</scope>
</reference>
<dbReference type="EMBL" id="BQNB010020312">
    <property type="protein sequence ID" value="GJT94614.1"/>
    <property type="molecule type" value="Genomic_DNA"/>
</dbReference>
<evidence type="ECO:0000313" key="3">
    <source>
        <dbReference type="Proteomes" id="UP001151760"/>
    </source>
</evidence>
<evidence type="ECO:0000256" key="1">
    <source>
        <dbReference type="SAM" id="MobiDB-lite"/>
    </source>
</evidence>
<name>A0ABQ5I3C1_9ASTR</name>
<keyword evidence="3" id="KW-1185">Reference proteome</keyword>
<reference evidence="2" key="2">
    <citation type="submission" date="2022-01" db="EMBL/GenBank/DDBJ databases">
        <authorList>
            <person name="Yamashiro T."/>
            <person name="Shiraishi A."/>
            <person name="Satake H."/>
            <person name="Nakayama K."/>
        </authorList>
    </citation>
    <scope>NUCLEOTIDE SEQUENCE</scope>
</reference>
<comment type="caution">
    <text evidence="2">The sequence shown here is derived from an EMBL/GenBank/DDBJ whole genome shotgun (WGS) entry which is preliminary data.</text>
</comment>
<proteinExistence type="predicted"/>
<evidence type="ECO:0000313" key="2">
    <source>
        <dbReference type="EMBL" id="GJT94614.1"/>
    </source>
</evidence>
<feature type="region of interest" description="Disordered" evidence="1">
    <location>
        <begin position="205"/>
        <end position="224"/>
    </location>
</feature>
<dbReference type="Proteomes" id="UP001151760">
    <property type="component" value="Unassembled WGS sequence"/>
</dbReference>